<sequence length="483" mass="54049">MWSIGQIGTFLSVAAVATASYGNRPGYVSRIPFAAPYDQSFLEGYSVLKHIGGLGPYSNRMSFGIGRDPPDACTVDQVIMIRRHGERYPQSSDAESVEATLEKLYGSGIDTWKGDLTFLNWWTYYVDDEGLYGLETETGPYNGLLTTYKHGAEYRVRYGHLWDQDSGKKIPMWTSEYERVIQTARKFGEGFFGWNYTDTVALNVISESEIMGANSLTPECPGDNDTAICDSLSQDLPAFRMAADRLNTQNPGLDLNSTDVFELMFMSVFELNVRGYSDWINAFTLDEWKWFGYTQDLDFYYCAGPGDPYYKAVGSVYANASLTLLIQGPEEAQTIYFNFAHDTNITPILAALGIASPHEDLPLDKIPFPSSYEIGNIMPMGGHLTLERMKCNATAATEEGIYVRAVLNEAVVPFNDCQEGPGFSCSLAHYTKMLNNKLPDFVSECKLNSTVPQYLDFWWNYNTSSAYNHQGTAYIPYQGDGWA</sequence>
<dbReference type="PANTHER" id="PTHR20963:SF18">
    <property type="entry name" value="ACID PHOSPHATASE PHO11-RELATED"/>
    <property type="match status" value="1"/>
</dbReference>
<keyword evidence="4" id="KW-0325">Glycoprotein</keyword>
<evidence type="ECO:0000256" key="3">
    <source>
        <dbReference type="ARBA" id="ARBA00022801"/>
    </source>
</evidence>
<name>A0AAD6HV66_9EURO</name>
<dbReference type="EMBL" id="JAQJAN010000002">
    <property type="protein sequence ID" value="KAJ5738613.1"/>
    <property type="molecule type" value="Genomic_DNA"/>
</dbReference>
<evidence type="ECO:0000256" key="6">
    <source>
        <dbReference type="PIRSR" id="PIRSR000894-2"/>
    </source>
</evidence>
<evidence type="ECO:0000256" key="4">
    <source>
        <dbReference type="ARBA" id="ARBA00023180"/>
    </source>
</evidence>
<evidence type="ECO:0000313" key="8">
    <source>
        <dbReference type="EMBL" id="KAJ5738613.1"/>
    </source>
</evidence>
<dbReference type="GO" id="GO:0003993">
    <property type="term" value="F:acid phosphatase activity"/>
    <property type="evidence" value="ECO:0007669"/>
    <property type="project" value="TreeGrafter"/>
</dbReference>
<comment type="similarity">
    <text evidence="1">Belongs to the histidine acid phosphatase family.</text>
</comment>
<keyword evidence="7" id="KW-0732">Signal</keyword>
<keyword evidence="9" id="KW-1185">Reference proteome</keyword>
<dbReference type="PROSITE" id="PS00778">
    <property type="entry name" value="HIS_ACID_PHOSPHAT_2"/>
    <property type="match status" value="1"/>
</dbReference>
<keyword evidence="3" id="KW-0378">Hydrolase</keyword>
<feature type="active site" description="Nucleophile" evidence="5">
    <location>
        <position position="84"/>
    </location>
</feature>
<dbReference type="GO" id="GO:0009277">
    <property type="term" value="C:fungal-type cell wall"/>
    <property type="evidence" value="ECO:0007669"/>
    <property type="project" value="TreeGrafter"/>
</dbReference>
<dbReference type="AlphaFoldDB" id="A0AAD6HV66"/>
<feature type="signal peptide" evidence="7">
    <location>
        <begin position="1"/>
        <end position="19"/>
    </location>
</feature>
<dbReference type="PIRSF" id="PIRSF000894">
    <property type="entry name" value="Acid_phosphatase"/>
    <property type="match status" value="1"/>
</dbReference>
<evidence type="ECO:0000256" key="1">
    <source>
        <dbReference type="ARBA" id="ARBA00005375"/>
    </source>
</evidence>
<reference evidence="8" key="1">
    <citation type="journal article" date="2023" name="IMA Fungus">
        <title>Comparative genomic study of the Penicillium genus elucidates a diverse pangenome and 15 lateral gene transfer events.</title>
        <authorList>
            <person name="Petersen C."/>
            <person name="Sorensen T."/>
            <person name="Nielsen M.R."/>
            <person name="Sondergaard T.E."/>
            <person name="Sorensen J.L."/>
            <person name="Fitzpatrick D.A."/>
            <person name="Frisvad J.C."/>
            <person name="Nielsen K.L."/>
        </authorList>
    </citation>
    <scope>NUCLEOTIDE SEQUENCE</scope>
    <source>
        <strain evidence="8">IBT 17514</strain>
    </source>
</reference>
<feature type="disulfide bond" evidence="6">
    <location>
        <begin position="73"/>
        <end position="391"/>
    </location>
</feature>
<keyword evidence="6" id="KW-1015">Disulfide bond</keyword>
<dbReference type="InterPro" id="IPR000560">
    <property type="entry name" value="His_Pase_clade-2"/>
</dbReference>
<feature type="chain" id="PRO_5042091840" description="3-phytase" evidence="7">
    <location>
        <begin position="20"/>
        <end position="483"/>
    </location>
</feature>
<dbReference type="EC" id="3.1.3.8" evidence="2"/>
<proteinExistence type="inferred from homology"/>
<dbReference type="PROSITE" id="PS00616">
    <property type="entry name" value="HIS_ACID_PHOSPHAT_1"/>
    <property type="match status" value="1"/>
</dbReference>
<dbReference type="Pfam" id="PF00328">
    <property type="entry name" value="His_Phos_2"/>
    <property type="match status" value="1"/>
</dbReference>
<dbReference type="InterPro" id="IPR033379">
    <property type="entry name" value="Acid_Pase_AS"/>
</dbReference>
<dbReference type="Proteomes" id="UP001215712">
    <property type="component" value="Unassembled WGS sequence"/>
</dbReference>
<dbReference type="GO" id="GO:0016158">
    <property type="term" value="F:inositol hexakisphosphate 3-phosphatase activity"/>
    <property type="evidence" value="ECO:0007669"/>
    <property type="project" value="UniProtKB-EC"/>
</dbReference>
<organism evidence="8 9">
    <name type="scientific">Penicillium malachiteum</name>
    <dbReference type="NCBI Taxonomy" id="1324776"/>
    <lineage>
        <taxon>Eukaryota</taxon>
        <taxon>Fungi</taxon>
        <taxon>Dikarya</taxon>
        <taxon>Ascomycota</taxon>
        <taxon>Pezizomycotina</taxon>
        <taxon>Eurotiomycetes</taxon>
        <taxon>Eurotiomycetidae</taxon>
        <taxon>Eurotiales</taxon>
        <taxon>Aspergillaceae</taxon>
        <taxon>Penicillium</taxon>
    </lineage>
</organism>
<evidence type="ECO:0000256" key="2">
    <source>
        <dbReference type="ARBA" id="ARBA00012632"/>
    </source>
</evidence>
<evidence type="ECO:0000256" key="7">
    <source>
        <dbReference type="SAM" id="SignalP"/>
    </source>
</evidence>
<feature type="disulfide bond" evidence="6">
    <location>
        <begin position="417"/>
        <end position="425"/>
    </location>
</feature>
<dbReference type="CDD" id="cd07061">
    <property type="entry name" value="HP_HAP_like"/>
    <property type="match status" value="1"/>
</dbReference>
<evidence type="ECO:0000256" key="5">
    <source>
        <dbReference type="PIRSR" id="PIRSR000894-1"/>
    </source>
</evidence>
<evidence type="ECO:0000313" key="9">
    <source>
        <dbReference type="Proteomes" id="UP001215712"/>
    </source>
</evidence>
<comment type="caution">
    <text evidence="8">The sequence shown here is derived from an EMBL/GenBank/DDBJ whole genome shotgun (WGS) entry which is preliminary data.</text>
</comment>
<dbReference type="SUPFAM" id="SSF53254">
    <property type="entry name" value="Phosphoglycerate mutase-like"/>
    <property type="match status" value="1"/>
</dbReference>
<dbReference type="InterPro" id="IPR029033">
    <property type="entry name" value="His_PPase_superfam"/>
</dbReference>
<dbReference type="Gene3D" id="3.40.50.1240">
    <property type="entry name" value="Phosphoglycerate mutase-like"/>
    <property type="match status" value="1"/>
</dbReference>
<gene>
    <name evidence="8" type="ORF">N7493_001768</name>
</gene>
<reference evidence="8" key="2">
    <citation type="submission" date="2023-01" db="EMBL/GenBank/DDBJ databases">
        <authorList>
            <person name="Petersen C."/>
        </authorList>
    </citation>
    <scope>NUCLEOTIDE SEQUENCE</scope>
    <source>
        <strain evidence="8">IBT 17514</strain>
    </source>
</reference>
<feature type="active site" description="Proton donor" evidence="5">
    <location>
        <position position="342"/>
    </location>
</feature>
<protein>
    <recommendedName>
        <fullName evidence="2">3-phytase</fullName>
        <ecNumber evidence="2">3.1.3.8</ecNumber>
    </recommendedName>
</protein>
<dbReference type="InterPro" id="IPR016274">
    <property type="entry name" value="Histidine_acid_Pase_euk"/>
</dbReference>
<dbReference type="PANTHER" id="PTHR20963">
    <property type="entry name" value="MULTIPLE INOSITOL POLYPHOSPHATE PHOSPHATASE-RELATED"/>
    <property type="match status" value="1"/>
</dbReference>
<accession>A0AAD6HV66</accession>